<keyword evidence="2" id="KW-1185">Reference proteome</keyword>
<sequence>MSLDLPLELLMIERYIGRNYSRPPRRRLPFDNSNPVSCAGLAPVVAQHTAAQDERDERVTARSRRRAWSHGPFAEWRPSGTTHAVIRADVVSIAVPFLADQPFWGALLHRRGLGAAPVRVRRLTADRLVAALATLPGDTRVKQAAQAMRAEDGCASALDLLEHLPPR</sequence>
<gene>
    <name evidence="1" type="ORF">RM445_26950</name>
</gene>
<dbReference type="PANTHER" id="PTHR48050:SF13">
    <property type="entry name" value="STEROL 3-BETA-GLUCOSYLTRANSFERASE UGT80A2"/>
    <property type="match status" value="1"/>
</dbReference>
<dbReference type="Proteomes" id="UP001183202">
    <property type="component" value="Unassembled WGS sequence"/>
</dbReference>
<comment type="caution">
    <text evidence="1">The sequence shown here is derived from an EMBL/GenBank/DDBJ whole genome shotgun (WGS) entry which is preliminary data.</text>
</comment>
<accession>A0ABU2NHV8</accession>
<organism evidence="1 2">
    <name type="scientific">Pseudonocardia charpentierae</name>
    <dbReference type="NCBI Taxonomy" id="3075545"/>
    <lineage>
        <taxon>Bacteria</taxon>
        <taxon>Bacillati</taxon>
        <taxon>Actinomycetota</taxon>
        <taxon>Actinomycetes</taxon>
        <taxon>Pseudonocardiales</taxon>
        <taxon>Pseudonocardiaceae</taxon>
        <taxon>Pseudonocardia</taxon>
    </lineage>
</organism>
<reference evidence="2" key="1">
    <citation type="submission" date="2023-07" db="EMBL/GenBank/DDBJ databases">
        <title>30 novel species of actinomycetes from the DSMZ collection.</title>
        <authorList>
            <person name="Nouioui I."/>
        </authorList>
    </citation>
    <scope>NUCLEOTIDE SEQUENCE [LARGE SCALE GENOMIC DNA]</scope>
    <source>
        <strain evidence="2">DSM 45834</strain>
    </source>
</reference>
<dbReference type="SUPFAM" id="SSF53756">
    <property type="entry name" value="UDP-Glycosyltransferase/glycogen phosphorylase"/>
    <property type="match status" value="1"/>
</dbReference>
<dbReference type="EMBL" id="JAVREJ010000027">
    <property type="protein sequence ID" value="MDT0353157.1"/>
    <property type="molecule type" value="Genomic_DNA"/>
</dbReference>
<protein>
    <submittedName>
        <fullName evidence="1">Uncharacterized protein</fullName>
    </submittedName>
</protein>
<dbReference type="InterPro" id="IPR050426">
    <property type="entry name" value="Glycosyltransferase_28"/>
</dbReference>
<evidence type="ECO:0000313" key="1">
    <source>
        <dbReference type="EMBL" id="MDT0353157.1"/>
    </source>
</evidence>
<dbReference type="Gene3D" id="3.40.50.2000">
    <property type="entry name" value="Glycogen Phosphorylase B"/>
    <property type="match status" value="1"/>
</dbReference>
<proteinExistence type="predicted"/>
<dbReference type="PANTHER" id="PTHR48050">
    <property type="entry name" value="STEROL 3-BETA-GLUCOSYLTRANSFERASE"/>
    <property type="match status" value="1"/>
</dbReference>
<evidence type="ECO:0000313" key="2">
    <source>
        <dbReference type="Proteomes" id="UP001183202"/>
    </source>
</evidence>
<name>A0ABU2NHV8_9PSEU</name>
<dbReference type="RefSeq" id="WP_311559673.1">
    <property type="nucleotide sequence ID" value="NZ_JAVREJ010000027.1"/>
</dbReference>